<dbReference type="KEGG" id="zal:AZF00_01730"/>
<feature type="domain" description="GST N-terminal" evidence="1">
    <location>
        <begin position="2"/>
        <end position="79"/>
    </location>
</feature>
<gene>
    <name evidence="3" type="ORF">AZF00_01730</name>
</gene>
<dbReference type="GO" id="GO:0004364">
    <property type="term" value="F:glutathione transferase activity"/>
    <property type="evidence" value="ECO:0007669"/>
    <property type="project" value="TreeGrafter"/>
</dbReference>
<evidence type="ECO:0000313" key="4">
    <source>
        <dbReference type="Proteomes" id="UP000074119"/>
    </source>
</evidence>
<evidence type="ECO:0000259" key="2">
    <source>
        <dbReference type="PROSITE" id="PS50405"/>
    </source>
</evidence>
<dbReference type="Gene3D" id="3.40.30.10">
    <property type="entry name" value="Glutaredoxin"/>
    <property type="match status" value="1"/>
</dbReference>
<dbReference type="InterPro" id="IPR036282">
    <property type="entry name" value="Glutathione-S-Trfase_C_sf"/>
</dbReference>
<dbReference type="InterPro" id="IPR036249">
    <property type="entry name" value="Thioredoxin-like_sf"/>
</dbReference>
<dbReference type="GO" id="GO:0006749">
    <property type="term" value="P:glutathione metabolic process"/>
    <property type="evidence" value="ECO:0007669"/>
    <property type="project" value="TreeGrafter"/>
</dbReference>
<organism evidence="3 4">
    <name type="scientific">Zhongshania aliphaticivorans</name>
    <dbReference type="NCBI Taxonomy" id="1470434"/>
    <lineage>
        <taxon>Bacteria</taxon>
        <taxon>Pseudomonadati</taxon>
        <taxon>Pseudomonadota</taxon>
        <taxon>Gammaproteobacteria</taxon>
        <taxon>Cellvibrionales</taxon>
        <taxon>Spongiibacteraceae</taxon>
        <taxon>Zhongshania</taxon>
    </lineage>
</organism>
<dbReference type="InterPro" id="IPR004046">
    <property type="entry name" value="GST_C"/>
</dbReference>
<dbReference type="GO" id="GO:0005737">
    <property type="term" value="C:cytoplasm"/>
    <property type="evidence" value="ECO:0007669"/>
    <property type="project" value="TreeGrafter"/>
</dbReference>
<dbReference type="SFLD" id="SFLDS00019">
    <property type="entry name" value="Glutathione_Transferase_(cytos"/>
    <property type="match status" value="1"/>
</dbReference>
<dbReference type="InterPro" id="IPR010987">
    <property type="entry name" value="Glutathione-S-Trfase_C-like"/>
</dbReference>
<evidence type="ECO:0000259" key="1">
    <source>
        <dbReference type="PROSITE" id="PS50404"/>
    </source>
</evidence>
<dbReference type="InterPro" id="IPR004045">
    <property type="entry name" value="Glutathione_S-Trfase_N"/>
</dbReference>
<dbReference type="Pfam" id="PF14497">
    <property type="entry name" value="GST_C_3"/>
    <property type="match status" value="1"/>
</dbReference>
<dbReference type="GO" id="GO:0045174">
    <property type="term" value="F:glutathione dehydrogenase (ascorbate) activity"/>
    <property type="evidence" value="ECO:0007669"/>
    <property type="project" value="TreeGrafter"/>
</dbReference>
<dbReference type="Proteomes" id="UP000074119">
    <property type="component" value="Chromosome"/>
</dbReference>
<evidence type="ECO:0000313" key="3">
    <source>
        <dbReference type="EMBL" id="AMO67101.1"/>
    </source>
</evidence>
<dbReference type="STRING" id="1470434.AZF00_01730"/>
<dbReference type="PANTHER" id="PTHR43968">
    <property type="match status" value="1"/>
</dbReference>
<dbReference type="CDD" id="cd00299">
    <property type="entry name" value="GST_C_family"/>
    <property type="match status" value="1"/>
</dbReference>
<dbReference type="SUPFAM" id="SSF47616">
    <property type="entry name" value="GST C-terminal domain-like"/>
    <property type="match status" value="1"/>
</dbReference>
<dbReference type="EMBL" id="CP014544">
    <property type="protein sequence ID" value="AMO67101.1"/>
    <property type="molecule type" value="Genomic_DNA"/>
</dbReference>
<dbReference type="Gene3D" id="1.20.1050.10">
    <property type="match status" value="1"/>
</dbReference>
<proteinExistence type="predicted"/>
<dbReference type="PROSITE" id="PS50405">
    <property type="entry name" value="GST_CTER"/>
    <property type="match status" value="1"/>
</dbReference>
<dbReference type="PROSITE" id="PS50404">
    <property type="entry name" value="GST_NTER"/>
    <property type="match status" value="1"/>
</dbReference>
<dbReference type="PANTHER" id="PTHR43968:SF6">
    <property type="entry name" value="GLUTATHIONE S-TRANSFERASE OMEGA"/>
    <property type="match status" value="1"/>
</dbReference>
<evidence type="ECO:0008006" key="5">
    <source>
        <dbReference type="Google" id="ProtNLM"/>
    </source>
</evidence>
<dbReference type="InterPro" id="IPR040079">
    <property type="entry name" value="Glutathione_S-Trfase"/>
</dbReference>
<dbReference type="InterPro" id="IPR050983">
    <property type="entry name" value="GST_Omega/HSP26"/>
</dbReference>
<reference evidence="3 4" key="1">
    <citation type="submission" date="2015-12" db="EMBL/GenBank/DDBJ databases">
        <authorList>
            <person name="Shamseldin A."/>
            <person name="Moawad H."/>
            <person name="Abd El-Rahim W.M."/>
            <person name="Sadowsky M.J."/>
        </authorList>
    </citation>
    <scope>NUCLEOTIDE SEQUENCE [LARGE SCALE GENOMIC DNA]</scope>
    <source>
        <strain evidence="3 4">SM2</strain>
    </source>
</reference>
<sequence>MSNIIIHQLEISPFCDKVRRTLHFKGLDYSVVNVPMGELAKLKKKSAIGKVPVLEIDGEFIADSSTICRELELRFPDKPLLPSDSAQLALTNILEDWADESLYFFEMTMRFTWTYDRARWVTEILKYDNALMQRLARPLVPYLTRKQGTLQGLAKRSEADILNELSRHIQSLENLLASNGDYLVGDSLSLADISVLAQIECIAGSSKGLPIIEKAPRLMAWIERVEGLTGGAATR</sequence>
<protein>
    <recommendedName>
        <fullName evidence="5">Glutathione S-transferase</fullName>
    </recommendedName>
</protein>
<name>A0A127M1K0_9GAMM</name>
<feature type="domain" description="GST C-terminal" evidence="2">
    <location>
        <begin position="84"/>
        <end position="235"/>
    </location>
</feature>
<dbReference type="RefSeq" id="WP_008251219.1">
    <property type="nucleotide sequence ID" value="NZ_CP014544.1"/>
</dbReference>
<dbReference type="AlphaFoldDB" id="A0A127M1K0"/>
<dbReference type="CDD" id="cd00570">
    <property type="entry name" value="GST_N_family"/>
    <property type="match status" value="1"/>
</dbReference>
<accession>A0A127M1K0</accession>
<dbReference type="PROSITE" id="PS51354">
    <property type="entry name" value="GLUTAREDOXIN_2"/>
    <property type="match status" value="1"/>
</dbReference>
<dbReference type="SUPFAM" id="SSF52833">
    <property type="entry name" value="Thioredoxin-like"/>
    <property type="match status" value="1"/>
</dbReference>
<dbReference type="Pfam" id="PF13417">
    <property type="entry name" value="GST_N_3"/>
    <property type="match status" value="1"/>
</dbReference>